<dbReference type="KEGG" id="vnx:VNE69_05035"/>
<evidence type="ECO:0000313" key="1">
    <source>
        <dbReference type="EMBL" id="WUR03439.1"/>
    </source>
</evidence>
<protein>
    <submittedName>
        <fullName evidence="1">Reverse transcriptase</fullName>
    </submittedName>
</protein>
<organism evidence="1 2">
    <name type="scientific">Vairimorpha necatrix</name>
    <dbReference type="NCBI Taxonomy" id="6039"/>
    <lineage>
        <taxon>Eukaryota</taxon>
        <taxon>Fungi</taxon>
        <taxon>Fungi incertae sedis</taxon>
        <taxon>Microsporidia</taxon>
        <taxon>Nosematidae</taxon>
        <taxon>Vairimorpha</taxon>
    </lineage>
</organism>
<keyword evidence="1" id="KW-0695">RNA-directed DNA polymerase</keyword>
<dbReference type="Proteomes" id="UP001334084">
    <property type="component" value="Chromosome 5"/>
</dbReference>
<dbReference type="GeneID" id="90541259"/>
<dbReference type="InterPro" id="IPR036397">
    <property type="entry name" value="RNaseH_sf"/>
</dbReference>
<sequence length="306" mass="36114">MKIKLDNNERQEVFVFLQTGIVPTRLVERQARDAFRKKAKKFILFEDVIDGITELTVRFKVGNAFETLFRTFGPCFILHTDNGREFVNQVLVDLCQKYEIRYVRGTKNIMGQWTKVREEVTWSYNNLRHSTTRQTPFLLMFGRPIREIMDESRITGILDSINSENHEQESEDEERAEESLSVVLNGNTNEEIQQLYALNNTNLFLNEIYHDADRIHTQTAADRMVQRGMWRNDFLEFKIGDRVLIRPYLDNNVNTRRHSLYEHLDAEIYVVTDIIQFNKVKLCREDDNGIIIDELSTRDLRLLGNE</sequence>
<reference evidence="1" key="1">
    <citation type="journal article" date="2024" name="BMC Genomics">
        <title>Functional annotation of a divergent genome using sequence and structure-based similarity.</title>
        <authorList>
            <person name="Svedberg D."/>
            <person name="Winiger R.R."/>
            <person name="Berg A."/>
            <person name="Sharma H."/>
            <person name="Tellgren-Roth C."/>
            <person name="Debrunner-Vossbrinck B.A."/>
            <person name="Vossbrinck C.R."/>
            <person name="Barandun J."/>
        </authorList>
    </citation>
    <scope>NUCLEOTIDE SEQUENCE</scope>
    <source>
        <strain evidence="1">Illinois isolate</strain>
    </source>
</reference>
<dbReference type="SUPFAM" id="SSF53098">
    <property type="entry name" value="Ribonuclease H-like"/>
    <property type="match status" value="1"/>
</dbReference>
<dbReference type="InterPro" id="IPR012337">
    <property type="entry name" value="RNaseH-like_sf"/>
</dbReference>
<keyword evidence="1" id="KW-0548">Nucleotidyltransferase</keyword>
<dbReference type="GO" id="GO:0003964">
    <property type="term" value="F:RNA-directed DNA polymerase activity"/>
    <property type="evidence" value="ECO:0007669"/>
    <property type="project" value="UniProtKB-KW"/>
</dbReference>
<proteinExistence type="predicted"/>
<dbReference type="AlphaFoldDB" id="A0AAX4JBQ7"/>
<keyword evidence="2" id="KW-1185">Reference proteome</keyword>
<dbReference type="EMBL" id="CP142730">
    <property type="protein sequence ID" value="WUR03439.1"/>
    <property type="molecule type" value="Genomic_DNA"/>
</dbReference>
<accession>A0AAX4JBQ7</accession>
<dbReference type="RefSeq" id="XP_065329584.1">
    <property type="nucleotide sequence ID" value="XM_065473512.1"/>
</dbReference>
<dbReference type="Gene3D" id="3.30.420.10">
    <property type="entry name" value="Ribonuclease H-like superfamily/Ribonuclease H"/>
    <property type="match status" value="2"/>
</dbReference>
<gene>
    <name evidence="1" type="ORF">VNE69_05035</name>
</gene>
<dbReference type="GO" id="GO:0003676">
    <property type="term" value="F:nucleic acid binding"/>
    <property type="evidence" value="ECO:0007669"/>
    <property type="project" value="InterPro"/>
</dbReference>
<evidence type="ECO:0000313" key="2">
    <source>
        <dbReference type="Proteomes" id="UP001334084"/>
    </source>
</evidence>
<keyword evidence="1" id="KW-0808">Transferase</keyword>
<name>A0AAX4JBQ7_9MICR</name>